<dbReference type="OrthoDB" id="9776731at2"/>
<dbReference type="InterPro" id="IPR002933">
    <property type="entry name" value="Peptidase_M20"/>
</dbReference>
<feature type="binding site" evidence="2">
    <location>
        <position position="353"/>
    </location>
    <ligand>
        <name>Mn(2+)</name>
        <dbReference type="ChEBI" id="CHEBI:29035"/>
        <label>2</label>
    </ligand>
</feature>
<dbReference type="InterPro" id="IPR011650">
    <property type="entry name" value="Peptidase_M20_dimer"/>
</dbReference>
<evidence type="ECO:0000313" key="5">
    <source>
        <dbReference type="Proteomes" id="UP000238375"/>
    </source>
</evidence>
<keyword evidence="2" id="KW-0464">Manganese</keyword>
<dbReference type="Proteomes" id="UP000238375">
    <property type="component" value="Unassembled WGS sequence"/>
</dbReference>
<name>A0A2T0TNJ7_9BACT</name>
<keyword evidence="1 4" id="KW-0378">Hydrolase</keyword>
<evidence type="ECO:0000259" key="3">
    <source>
        <dbReference type="Pfam" id="PF07687"/>
    </source>
</evidence>
<proteinExistence type="predicted"/>
<dbReference type="SUPFAM" id="SSF55031">
    <property type="entry name" value="Bacterial exopeptidase dimerisation domain"/>
    <property type="match status" value="1"/>
</dbReference>
<feature type="binding site" evidence="2">
    <location>
        <position position="132"/>
    </location>
    <ligand>
        <name>Mn(2+)</name>
        <dbReference type="ChEBI" id="CHEBI:29035"/>
        <label>2</label>
    </ligand>
</feature>
<protein>
    <submittedName>
        <fullName evidence="4">Amidohydrolase</fullName>
    </submittedName>
</protein>
<evidence type="ECO:0000256" key="2">
    <source>
        <dbReference type="PIRSR" id="PIRSR005962-1"/>
    </source>
</evidence>
<keyword evidence="2" id="KW-0479">Metal-binding</keyword>
<dbReference type="PIRSF" id="PIRSF005962">
    <property type="entry name" value="Pept_M20D_amidohydro"/>
    <property type="match status" value="1"/>
</dbReference>
<dbReference type="InterPro" id="IPR017439">
    <property type="entry name" value="Amidohydrolase"/>
</dbReference>
<dbReference type="Gene3D" id="3.30.70.360">
    <property type="match status" value="1"/>
</dbReference>
<comment type="cofactor">
    <cofactor evidence="2">
        <name>Mn(2+)</name>
        <dbReference type="ChEBI" id="CHEBI:29035"/>
    </cofactor>
    <text evidence="2">The Mn(2+) ion enhances activity.</text>
</comment>
<dbReference type="PANTHER" id="PTHR11014:SF169">
    <property type="entry name" value="CLAN MH, FAMILY M20, PEPTIDASE T-LIKE METALLOPEPTIDASE"/>
    <property type="match status" value="1"/>
</dbReference>
<accession>A0A2T0TNJ7</accession>
<feature type="binding site" evidence="2">
    <location>
        <position position="97"/>
    </location>
    <ligand>
        <name>Mn(2+)</name>
        <dbReference type="ChEBI" id="CHEBI:29035"/>
        <label>2</label>
    </ligand>
</feature>
<organism evidence="4 5">
    <name type="scientific">Spirosoma oryzae</name>
    <dbReference type="NCBI Taxonomy" id="1469603"/>
    <lineage>
        <taxon>Bacteria</taxon>
        <taxon>Pseudomonadati</taxon>
        <taxon>Bacteroidota</taxon>
        <taxon>Cytophagia</taxon>
        <taxon>Cytophagales</taxon>
        <taxon>Cytophagaceae</taxon>
        <taxon>Spirosoma</taxon>
    </lineage>
</organism>
<comment type="caution">
    <text evidence="4">The sequence shown here is derived from an EMBL/GenBank/DDBJ whole genome shotgun (WGS) entry which is preliminary data.</text>
</comment>
<evidence type="ECO:0000313" key="4">
    <source>
        <dbReference type="EMBL" id="PRY47201.1"/>
    </source>
</evidence>
<dbReference type="Pfam" id="PF01546">
    <property type="entry name" value="Peptidase_M20"/>
    <property type="match status" value="1"/>
</dbReference>
<keyword evidence="5" id="KW-1185">Reference proteome</keyword>
<gene>
    <name evidence="4" type="ORF">CLV58_101267</name>
</gene>
<dbReference type="GO" id="GO:0016787">
    <property type="term" value="F:hydrolase activity"/>
    <property type="evidence" value="ECO:0007669"/>
    <property type="project" value="UniProtKB-KW"/>
</dbReference>
<dbReference type="SUPFAM" id="SSF53187">
    <property type="entry name" value="Zn-dependent exopeptidases"/>
    <property type="match status" value="1"/>
</dbReference>
<evidence type="ECO:0000256" key="1">
    <source>
        <dbReference type="ARBA" id="ARBA00022801"/>
    </source>
</evidence>
<reference evidence="4 5" key="1">
    <citation type="submission" date="2018-03" db="EMBL/GenBank/DDBJ databases">
        <title>Genomic Encyclopedia of Archaeal and Bacterial Type Strains, Phase II (KMG-II): from individual species to whole genera.</title>
        <authorList>
            <person name="Goeker M."/>
        </authorList>
    </citation>
    <scope>NUCLEOTIDE SEQUENCE [LARGE SCALE GENOMIC DNA]</scope>
    <source>
        <strain evidence="4 5">DSM 28354</strain>
    </source>
</reference>
<sequence>MKLPVYPDPFVLFRQDLHRFPELSGQETQTQQRIRDVVALLNPADVLSIGGTGLLVQYGNGDAGPVTLIRADIDALPIQEVNTVAYRSQHAGISHKCGHDGHTAILVRLAASLNATPIVKGRVYLLFQPAEETGKGAEAVLHDPAFAPIQPNRVFALHNLPGFPEGAIICKPGPFTASVQSMIVSFTGQVAHAAEPEQGYNPAYVMSAFVTQTRSLQQPDLQYDTFSLITPIYTTLGEQSYGVSAGYGEVHLTLRTKSTQRMSELVNQLHALLDQLTAGSGIRVETRYTDAFAANENDPAAFAQVRQCAQTLDFPFQEVSEPLRWGEDFGLFTQRFPGAMFGLGAGEDSPALHQADYDFNDRLIEPAARMFRALIDLDHA</sequence>
<dbReference type="NCBIfam" id="TIGR01891">
    <property type="entry name" value="amidohydrolases"/>
    <property type="match status" value="1"/>
</dbReference>
<feature type="domain" description="Peptidase M20 dimerisation" evidence="3">
    <location>
        <begin position="181"/>
        <end position="276"/>
    </location>
</feature>
<dbReference type="Gene3D" id="3.40.630.10">
    <property type="entry name" value="Zn peptidases"/>
    <property type="match status" value="1"/>
</dbReference>
<feature type="binding site" evidence="2">
    <location>
        <position position="158"/>
    </location>
    <ligand>
        <name>Mn(2+)</name>
        <dbReference type="ChEBI" id="CHEBI:29035"/>
        <label>2</label>
    </ligand>
</feature>
<dbReference type="AlphaFoldDB" id="A0A2T0TNJ7"/>
<feature type="binding site" evidence="2">
    <location>
        <position position="99"/>
    </location>
    <ligand>
        <name>Mn(2+)</name>
        <dbReference type="ChEBI" id="CHEBI:29035"/>
        <label>2</label>
    </ligand>
</feature>
<dbReference type="InterPro" id="IPR036264">
    <property type="entry name" value="Bact_exopeptidase_dim_dom"/>
</dbReference>
<dbReference type="RefSeq" id="WP_106135945.1">
    <property type="nucleotide sequence ID" value="NZ_PVTE01000001.1"/>
</dbReference>
<dbReference type="Pfam" id="PF07687">
    <property type="entry name" value="M20_dimer"/>
    <property type="match status" value="1"/>
</dbReference>
<dbReference type="EMBL" id="PVTE01000001">
    <property type="protein sequence ID" value="PRY47201.1"/>
    <property type="molecule type" value="Genomic_DNA"/>
</dbReference>
<dbReference type="GO" id="GO:0046872">
    <property type="term" value="F:metal ion binding"/>
    <property type="evidence" value="ECO:0007669"/>
    <property type="project" value="UniProtKB-KW"/>
</dbReference>
<dbReference type="PANTHER" id="PTHR11014">
    <property type="entry name" value="PEPTIDASE M20 FAMILY MEMBER"/>
    <property type="match status" value="1"/>
</dbReference>